<keyword evidence="2" id="KW-0813">Transport</keyword>
<dbReference type="GO" id="GO:0015385">
    <property type="term" value="F:sodium:proton antiporter activity"/>
    <property type="evidence" value="ECO:0007669"/>
    <property type="project" value="TreeGrafter"/>
</dbReference>
<comment type="subcellular location">
    <subcellularLocation>
        <location evidence="1">Membrane</location>
        <topology evidence="1">Multi-pass membrane protein</topology>
    </subcellularLocation>
</comment>
<feature type="transmembrane region" description="Helical" evidence="6">
    <location>
        <begin position="245"/>
        <end position="268"/>
    </location>
</feature>
<feature type="transmembrane region" description="Helical" evidence="6">
    <location>
        <begin position="370"/>
        <end position="390"/>
    </location>
</feature>
<feature type="transmembrane region" description="Helical" evidence="6">
    <location>
        <begin position="168"/>
        <end position="187"/>
    </location>
</feature>
<feature type="transmembrane region" description="Helical" evidence="6">
    <location>
        <begin position="77"/>
        <end position="95"/>
    </location>
</feature>
<feature type="transmembrane region" description="Helical" evidence="6">
    <location>
        <begin position="342"/>
        <end position="364"/>
    </location>
</feature>
<sequence>MKLIKEHHRGISTILAFALIPLSGFATDIYIPSLPSMARELAVNNSAVQLSLIAFMISSGVSQLFVGSLLDSFGRYRIGTVSLLVFAFASFVIAICHNIELIYAMRILQGITVALIVVGKRAYFVDMYSGEQLKHYTSLFSIIWATAPIVAPFIGGYLEAAFGWESNFLFLGIATLSLLVLELVYGGESLKNYHPFKAKSILQVYLATIKTRDFSLGLILISLSYAMLVVYGMSSPFIIEHVFHLSPVVTGYCSLLSGVSLMAGGIISKTLIRKPLIKKVSIALALQLGFAALMVFTAGIKTNLFTLMAFTALVHLLSGFIFNNIFAYCLGRFSKNAGIASGVTGGSLYIITSFFSYGIVNIMAIKNQQLLGTAYLSFAILAVVTLMLFIKARASQQKQEEAAVILAAEVAVV</sequence>
<evidence type="ECO:0000313" key="9">
    <source>
        <dbReference type="Proteomes" id="UP000199705"/>
    </source>
</evidence>
<evidence type="ECO:0000256" key="3">
    <source>
        <dbReference type="ARBA" id="ARBA00022692"/>
    </source>
</evidence>
<feature type="transmembrane region" description="Helical" evidence="6">
    <location>
        <begin position="101"/>
        <end position="118"/>
    </location>
</feature>
<protein>
    <submittedName>
        <fullName evidence="8">Predicted arabinose efflux permease, MFS family</fullName>
    </submittedName>
</protein>
<evidence type="ECO:0000259" key="7">
    <source>
        <dbReference type="PROSITE" id="PS50850"/>
    </source>
</evidence>
<evidence type="ECO:0000256" key="2">
    <source>
        <dbReference type="ARBA" id="ARBA00022448"/>
    </source>
</evidence>
<dbReference type="Proteomes" id="UP000199705">
    <property type="component" value="Unassembled WGS sequence"/>
</dbReference>
<dbReference type="PANTHER" id="PTHR23502:SF132">
    <property type="entry name" value="POLYAMINE TRANSPORTER 2-RELATED"/>
    <property type="match status" value="1"/>
</dbReference>
<evidence type="ECO:0000256" key="4">
    <source>
        <dbReference type="ARBA" id="ARBA00022989"/>
    </source>
</evidence>
<proteinExistence type="predicted"/>
<dbReference type="AlphaFoldDB" id="A0A1G7PH31"/>
<dbReference type="InterPro" id="IPR011701">
    <property type="entry name" value="MFS"/>
</dbReference>
<dbReference type="PROSITE" id="PS50850">
    <property type="entry name" value="MFS"/>
    <property type="match status" value="1"/>
</dbReference>
<dbReference type="RefSeq" id="WP_091162756.1">
    <property type="nucleotide sequence ID" value="NZ_FNCG01000001.1"/>
</dbReference>
<keyword evidence="3 6" id="KW-0812">Transmembrane</keyword>
<organism evidence="8 9">
    <name type="scientific">Mucilaginibacter gossypii</name>
    <dbReference type="NCBI Taxonomy" id="551996"/>
    <lineage>
        <taxon>Bacteria</taxon>
        <taxon>Pseudomonadati</taxon>
        <taxon>Bacteroidota</taxon>
        <taxon>Sphingobacteriia</taxon>
        <taxon>Sphingobacteriales</taxon>
        <taxon>Sphingobacteriaceae</taxon>
        <taxon>Mucilaginibacter</taxon>
    </lineage>
</organism>
<dbReference type="Pfam" id="PF07690">
    <property type="entry name" value="MFS_1"/>
    <property type="match status" value="1"/>
</dbReference>
<dbReference type="EMBL" id="FNCG01000001">
    <property type="protein sequence ID" value="SDF85585.1"/>
    <property type="molecule type" value="Genomic_DNA"/>
</dbReference>
<dbReference type="InterPro" id="IPR036259">
    <property type="entry name" value="MFS_trans_sf"/>
</dbReference>
<reference evidence="9" key="1">
    <citation type="submission" date="2016-10" db="EMBL/GenBank/DDBJ databases">
        <authorList>
            <person name="Varghese N."/>
            <person name="Submissions S."/>
        </authorList>
    </citation>
    <scope>NUCLEOTIDE SEQUENCE [LARGE SCALE GENOMIC DNA]</scope>
    <source>
        <strain evidence="9">Gh-67</strain>
    </source>
</reference>
<feature type="transmembrane region" description="Helical" evidence="6">
    <location>
        <begin position="306"/>
        <end position="330"/>
    </location>
</feature>
<dbReference type="InterPro" id="IPR020846">
    <property type="entry name" value="MFS_dom"/>
</dbReference>
<feature type="domain" description="Major facilitator superfamily (MFS) profile" evidence="7">
    <location>
        <begin position="12"/>
        <end position="397"/>
    </location>
</feature>
<evidence type="ECO:0000256" key="1">
    <source>
        <dbReference type="ARBA" id="ARBA00004141"/>
    </source>
</evidence>
<keyword evidence="9" id="KW-1185">Reference proteome</keyword>
<evidence type="ECO:0000256" key="5">
    <source>
        <dbReference type="ARBA" id="ARBA00023136"/>
    </source>
</evidence>
<accession>A0A1G7PH31</accession>
<keyword evidence="5 6" id="KW-0472">Membrane</keyword>
<feature type="transmembrane region" description="Helical" evidence="6">
    <location>
        <begin position="280"/>
        <end position="300"/>
    </location>
</feature>
<dbReference type="SUPFAM" id="SSF103473">
    <property type="entry name" value="MFS general substrate transporter"/>
    <property type="match status" value="1"/>
</dbReference>
<dbReference type="GO" id="GO:1990961">
    <property type="term" value="P:xenobiotic detoxification by transmembrane export across the plasma membrane"/>
    <property type="evidence" value="ECO:0007669"/>
    <property type="project" value="TreeGrafter"/>
</dbReference>
<name>A0A1G7PH31_9SPHI</name>
<dbReference type="Gene3D" id="1.20.1720.10">
    <property type="entry name" value="Multidrug resistance protein D"/>
    <property type="match status" value="1"/>
</dbReference>
<keyword evidence="4 6" id="KW-1133">Transmembrane helix</keyword>
<evidence type="ECO:0000256" key="6">
    <source>
        <dbReference type="SAM" id="Phobius"/>
    </source>
</evidence>
<feature type="transmembrane region" description="Helical" evidence="6">
    <location>
        <begin position="50"/>
        <end position="70"/>
    </location>
</feature>
<dbReference type="GO" id="GO:0005886">
    <property type="term" value="C:plasma membrane"/>
    <property type="evidence" value="ECO:0007669"/>
    <property type="project" value="TreeGrafter"/>
</dbReference>
<dbReference type="PANTHER" id="PTHR23502">
    <property type="entry name" value="MAJOR FACILITATOR SUPERFAMILY"/>
    <property type="match status" value="1"/>
</dbReference>
<evidence type="ECO:0000313" key="8">
    <source>
        <dbReference type="EMBL" id="SDF85585.1"/>
    </source>
</evidence>
<dbReference type="STRING" id="551996.SAMN05192573_101556"/>
<feature type="transmembrane region" description="Helical" evidence="6">
    <location>
        <begin position="216"/>
        <end position="239"/>
    </location>
</feature>
<gene>
    <name evidence="8" type="ORF">SAMN05192573_101556</name>
</gene>
<feature type="transmembrane region" description="Helical" evidence="6">
    <location>
        <begin position="139"/>
        <end position="162"/>
    </location>
</feature>